<name>A0A8D3XZT3_9GAMM</name>
<dbReference type="RefSeq" id="WP_043219048.1">
    <property type="nucleotide sequence ID" value="NZ_CP007511.1"/>
</dbReference>
<dbReference type="Proteomes" id="UP000031271">
    <property type="component" value="Chromosome"/>
</dbReference>
<dbReference type="KEGG" id="pbm:CL52_05805"/>
<dbReference type="GeneID" id="77259430"/>
<sequence length="217" mass="23950">MNDSNAFPAAMPACPRLLLLSGSELLESAMRQHLQGTLDHRLQRCTSPRADQLRCDLVLLDPASYTPDEAMRLLRRAEYTPLALVNAAPEQAETLVEAHPWVRGVFYRGTSRQGFTVGIHKLLGGNDWLPRGLTERLVSRYRQLTPISQGIDQLTVREKQILALAGKGLSNAEIGRSLHLSTHTIKSHIHNALRKLGASNRAQGASMVLAYVCEPSL</sequence>
<keyword evidence="8" id="KW-1185">Reference proteome</keyword>
<evidence type="ECO:0000256" key="1">
    <source>
        <dbReference type="ARBA" id="ARBA00023015"/>
    </source>
</evidence>
<dbReference type="Pfam" id="PF00196">
    <property type="entry name" value="GerE"/>
    <property type="match status" value="1"/>
</dbReference>
<dbReference type="InterPro" id="IPR000792">
    <property type="entry name" value="Tscrpt_reg_LuxR_C"/>
</dbReference>
<dbReference type="SMART" id="SM00421">
    <property type="entry name" value="HTH_LUXR"/>
    <property type="match status" value="1"/>
</dbReference>
<dbReference type="SUPFAM" id="SSF46894">
    <property type="entry name" value="C-terminal effector domain of the bipartite response regulators"/>
    <property type="match status" value="1"/>
</dbReference>
<dbReference type="CDD" id="cd06170">
    <property type="entry name" value="LuxR_C_like"/>
    <property type="match status" value="1"/>
</dbReference>
<feature type="domain" description="HTH luxR-type" evidence="4">
    <location>
        <begin position="147"/>
        <end position="212"/>
    </location>
</feature>
<dbReference type="Gene3D" id="3.40.50.2300">
    <property type="match status" value="1"/>
</dbReference>
<dbReference type="Proteomes" id="UP000182276">
    <property type="component" value="Unassembled WGS sequence"/>
</dbReference>
<organism evidence="5 7">
    <name type="scientific">Stutzerimonas balearica DSM 6083</name>
    <dbReference type="NCBI Taxonomy" id="1123016"/>
    <lineage>
        <taxon>Bacteria</taxon>
        <taxon>Pseudomonadati</taxon>
        <taxon>Pseudomonadota</taxon>
        <taxon>Gammaproteobacteria</taxon>
        <taxon>Pseudomonadales</taxon>
        <taxon>Pseudomonadaceae</taxon>
        <taxon>Stutzerimonas</taxon>
    </lineage>
</organism>
<dbReference type="InterPro" id="IPR016032">
    <property type="entry name" value="Sig_transdc_resp-reg_C-effctor"/>
</dbReference>
<dbReference type="GO" id="GO:0003677">
    <property type="term" value="F:DNA binding"/>
    <property type="evidence" value="ECO:0007669"/>
    <property type="project" value="UniProtKB-KW"/>
</dbReference>
<keyword evidence="3" id="KW-0804">Transcription</keyword>
<evidence type="ECO:0000313" key="6">
    <source>
        <dbReference type="EMBL" id="SDM40539.1"/>
    </source>
</evidence>
<evidence type="ECO:0000256" key="2">
    <source>
        <dbReference type="ARBA" id="ARBA00023125"/>
    </source>
</evidence>
<dbReference type="GO" id="GO:0006355">
    <property type="term" value="P:regulation of DNA-templated transcription"/>
    <property type="evidence" value="ECO:0007669"/>
    <property type="project" value="InterPro"/>
</dbReference>
<dbReference type="InterPro" id="IPR036388">
    <property type="entry name" value="WH-like_DNA-bd_sf"/>
</dbReference>
<evidence type="ECO:0000313" key="5">
    <source>
        <dbReference type="EMBL" id="AJE14576.1"/>
    </source>
</evidence>
<evidence type="ECO:0000313" key="8">
    <source>
        <dbReference type="Proteomes" id="UP000182276"/>
    </source>
</evidence>
<dbReference type="Gene3D" id="1.10.10.10">
    <property type="entry name" value="Winged helix-like DNA-binding domain superfamily/Winged helix DNA-binding domain"/>
    <property type="match status" value="1"/>
</dbReference>
<reference evidence="5 7" key="3">
    <citation type="journal article" name="Genome Announc.">
        <title>Complete Genome Sequence of Pseudomonas balearica DSM 6083T.</title>
        <authorList>
            <person name="Bennasar-Figueras A."/>
            <person name="Salva-Serra F."/>
            <person name="Jaen-Luchoro D."/>
            <person name="Segui C."/>
            <person name="Aliaga F."/>
            <person name="Busquets A."/>
            <person name="Gomila M."/>
            <person name="Moore E.R."/>
            <person name="Lalucat J."/>
        </authorList>
    </citation>
    <scope>NUCLEOTIDE SEQUENCE [LARGE SCALE GENOMIC DNA]</scope>
    <source>
        <strain evidence="7">DSM 6083</strain>
        <strain evidence="5">DSM6083</strain>
    </source>
</reference>
<dbReference type="PRINTS" id="PR00038">
    <property type="entry name" value="HTHLUXR"/>
</dbReference>
<reference evidence="7" key="1">
    <citation type="submission" date="2014-03" db="EMBL/GenBank/DDBJ databases">
        <title>Complete genome of Pseudomonas balearica DSM 6083T, a sewage water isolate from an enrichment with 2-methylnaphthalene.</title>
        <authorList>
            <person name="Salva-Serra F."/>
            <person name="Jaen-Luchoro D."/>
            <person name="Busquets A."/>
            <person name="Pena A."/>
            <person name="Gomila M."/>
            <person name="Bosch R."/>
            <person name="Nogales B."/>
            <person name="Garcia-Valdes E."/>
            <person name="Lalucat J."/>
            <person name="Bennasar A."/>
        </authorList>
    </citation>
    <scope>NUCLEOTIDE SEQUENCE [LARGE SCALE GENOMIC DNA]</scope>
    <source>
        <strain evidence="7">DSM 6083</strain>
    </source>
</reference>
<dbReference type="EMBL" id="CP007511">
    <property type="protein sequence ID" value="AJE14576.1"/>
    <property type="molecule type" value="Genomic_DNA"/>
</dbReference>
<accession>A0A8D3XZT3</accession>
<reference evidence="6 8" key="2">
    <citation type="submission" date="2016-10" db="EMBL/GenBank/DDBJ databases">
        <authorList>
            <person name="Varghese N."/>
            <person name="Submissions S."/>
        </authorList>
    </citation>
    <scope>NUCLEOTIDE SEQUENCE [LARGE SCALE GENOMIC DNA]</scope>
    <source>
        <strain evidence="6 8">DSM 6083</strain>
    </source>
</reference>
<protein>
    <submittedName>
        <fullName evidence="6">DNA-binding response regulator, NarL/FixJ family, contains REC and HTH domains</fullName>
    </submittedName>
    <submittedName>
        <fullName evidence="5">LuxR family transcriptional regulator</fullName>
    </submittedName>
</protein>
<dbReference type="AlphaFoldDB" id="A0A8D3XZT3"/>
<dbReference type="PANTHER" id="PTHR44688:SF16">
    <property type="entry name" value="DNA-BINDING TRANSCRIPTIONAL ACTIVATOR DEVR_DOSR"/>
    <property type="match status" value="1"/>
</dbReference>
<proteinExistence type="predicted"/>
<evidence type="ECO:0000256" key="3">
    <source>
        <dbReference type="ARBA" id="ARBA00023163"/>
    </source>
</evidence>
<keyword evidence="2 6" id="KW-0238">DNA-binding</keyword>
<gene>
    <name evidence="5" type="ORF">CL52_05805</name>
    <name evidence="6" type="ORF">SAMN05660875_104409</name>
</gene>
<keyword evidence="1" id="KW-0805">Transcription regulation</keyword>
<dbReference type="PROSITE" id="PS00622">
    <property type="entry name" value="HTH_LUXR_1"/>
    <property type="match status" value="1"/>
</dbReference>
<dbReference type="PROSITE" id="PS50043">
    <property type="entry name" value="HTH_LUXR_2"/>
    <property type="match status" value="1"/>
</dbReference>
<dbReference type="PANTHER" id="PTHR44688">
    <property type="entry name" value="DNA-BINDING TRANSCRIPTIONAL ACTIVATOR DEVR_DOSR"/>
    <property type="match status" value="1"/>
</dbReference>
<dbReference type="EMBL" id="FNHO01000004">
    <property type="protein sequence ID" value="SDM40539.1"/>
    <property type="molecule type" value="Genomic_DNA"/>
</dbReference>
<evidence type="ECO:0000259" key="4">
    <source>
        <dbReference type="PROSITE" id="PS50043"/>
    </source>
</evidence>
<evidence type="ECO:0000313" key="7">
    <source>
        <dbReference type="Proteomes" id="UP000031271"/>
    </source>
</evidence>